<evidence type="ECO:0000313" key="4">
    <source>
        <dbReference type="Proteomes" id="UP001139031"/>
    </source>
</evidence>
<keyword evidence="2" id="KW-0732">Signal</keyword>
<feature type="compositionally biased region" description="Low complexity" evidence="1">
    <location>
        <begin position="29"/>
        <end position="86"/>
    </location>
</feature>
<sequence>MAAMFDFKVYLPGVALALVTGCKSPPTAPADSDGTTTTTTTTTTTATTTTTTTTGTSPTSTGGETTSGTTGSTSESVDSSTSDDGSYIIIPDLGPQPPCDCAEDELCVYEILSDSWVKICVAAPAGCAPQQKCSAACMQACVHPTPPRPDCDDDPAEALVCDGWSSSACSPWGQNCPEGQKCAPLVDKVGSNWELECVALADPAPALGEPCLGPAGSPTGKDDCAAGALCWPIDGDGDKKCVANCGGTPDDPECAVDQVCATLRDGTITACLPICDPLVQDCPMGQVCSPGLDGFACLPDTSGSDGDLLDNCSEHDGCDAGFHCLPWPLQTDCGHYACCAPFCDVNAPDCPNGSDCVSPYSLDDTEPPPDWDHVGVCVKPKP</sequence>
<name>A0ABS7TVX3_9BACT</name>
<feature type="region of interest" description="Disordered" evidence="1">
    <location>
        <begin position="26"/>
        <end position="86"/>
    </location>
</feature>
<reference evidence="3" key="1">
    <citation type="submission" date="2021-08" db="EMBL/GenBank/DDBJ databases">
        <authorList>
            <person name="Stevens D.C."/>
        </authorList>
    </citation>
    <scope>NUCLEOTIDE SEQUENCE</scope>
    <source>
        <strain evidence="3">DSM 53165</strain>
    </source>
</reference>
<accession>A0ABS7TVX3</accession>
<evidence type="ECO:0000313" key="3">
    <source>
        <dbReference type="EMBL" id="MBZ5712301.1"/>
    </source>
</evidence>
<protein>
    <submittedName>
        <fullName evidence="3">Uncharacterized protein</fullName>
    </submittedName>
</protein>
<dbReference type="RefSeq" id="WP_224194062.1">
    <property type="nucleotide sequence ID" value="NZ_JAIRAU010000029.1"/>
</dbReference>
<gene>
    <name evidence="3" type="ORF">K7C98_23925</name>
</gene>
<dbReference type="EMBL" id="JAIRAU010000029">
    <property type="protein sequence ID" value="MBZ5712301.1"/>
    <property type="molecule type" value="Genomic_DNA"/>
</dbReference>
<feature type="chain" id="PRO_5045876502" evidence="2">
    <location>
        <begin position="18"/>
        <end position="382"/>
    </location>
</feature>
<organism evidence="3 4">
    <name type="scientific">Nannocystis pusilla</name>
    <dbReference type="NCBI Taxonomy" id="889268"/>
    <lineage>
        <taxon>Bacteria</taxon>
        <taxon>Pseudomonadati</taxon>
        <taxon>Myxococcota</taxon>
        <taxon>Polyangia</taxon>
        <taxon>Nannocystales</taxon>
        <taxon>Nannocystaceae</taxon>
        <taxon>Nannocystis</taxon>
    </lineage>
</organism>
<keyword evidence="4" id="KW-1185">Reference proteome</keyword>
<evidence type="ECO:0000256" key="1">
    <source>
        <dbReference type="SAM" id="MobiDB-lite"/>
    </source>
</evidence>
<proteinExistence type="predicted"/>
<feature type="signal peptide" evidence="2">
    <location>
        <begin position="1"/>
        <end position="17"/>
    </location>
</feature>
<evidence type="ECO:0000256" key="2">
    <source>
        <dbReference type="SAM" id="SignalP"/>
    </source>
</evidence>
<dbReference type="Proteomes" id="UP001139031">
    <property type="component" value="Unassembled WGS sequence"/>
</dbReference>
<comment type="caution">
    <text evidence="3">The sequence shown here is derived from an EMBL/GenBank/DDBJ whole genome shotgun (WGS) entry which is preliminary data.</text>
</comment>